<dbReference type="SUPFAM" id="SSF48452">
    <property type="entry name" value="TPR-like"/>
    <property type="match status" value="1"/>
</dbReference>
<dbReference type="Proteomes" id="UP001597168">
    <property type="component" value="Unassembled WGS sequence"/>
</dbReference>
<protein>
    <submittedName>
        <fullName evidence="4">ATP-binding protein</fullName>
    </submittedName>
</protein>
<accession>A0ABW3R6B9</accession>
<dbReference type="GO" id="GO:0005524">
    <property type="term" value="F:ATP binding"/>
    <property type="evidence" value="ECO:0007669"/>
    <property type="project" value="UniProtKB-KW"/>
</dbReference>
<dbReference type="PANTHER" id="PTHR16305:SF35">
    <property type="entry name" value="TRANSCRIPTIONAL ACTIVATOR DOMAIN"/>
    <property type="match status" value="1"/>
</dbReference>
<evidence type="ECO:0000313" key="5">
    <source>
        <dbReference type="Proteomes" id="UP001597168"/>
    </source>
</evidence>
<keyword evidence="5" id="KW-1185">Reference proteome</keyword>
<evidence type="ECO:0000256" key="1">
    <source>
        <dbReference type="ARBA" id="ARBA00022741"/>
    </source>
</evidence>
<evidence type="ECO:0000259" key="3">
    <source>
        <dbReference type="Pfam" id="PF13191"/>
    </source>
</evidence>
<dbReference type="Gene3D" id="3.40.50.300">
    <property type="entry name" value="P-loop containing nucleotide triphosphate hydrolases"/>
    <property type="match status" value="1"/>
</dbReference>
<dbReference type="InterPro" id="IPR011990">
    <property type="entry name" value="TPR-like_helical_dom_sf"/>
</dbReference>
<dbReference type="RefSeq" id="WP_380730643.1">
    <property type="nucleotide sequence ID" value="NZ_JBHTLK010000451.1"/>
</dbReference>
<keyword evidence="1" id="KW-0547">Nucleotide-binding</keyword>
<dbReference type="InterPro" id="IPR027417">
    <property type="entry name" value="P-loop_NTPase"/>
</dbReference>
<name>A0ABW3R6B9_9PSEU</name>
<sequence length="679" mass="72120">SPSRGSVRPDGTLVGRERELDVLRRAVADVVAGRGRCVWVEGEAGIGKSALLAAGLAGAADAGCRVAWTAADEWGPRTPLRVVLDCLEVTEQSGDPRRAGLARALREPASGDPVPVVIDRLVALVTELCAEAPLVLVVDDLQWADEASVLLWHRLSRLVPRLPLLLVAAMRSVPRRADVEQVRRAVLGAGGDVLGLRRLSEDAVTALLAGMVGAAPGRSVVRVVECAAGNPSYIKDMVDALRRDDALDVRTGVAESRLGEDEEPSTSLVAAVARRLGFLSPETADVLRAASLLGAEFALGDVATALARPSSELIAAVEEATAAGVLDDSGPKLAFRHVLIRKALYLGTPAAVRTALHRRAAEALAVAGASVELVVEQLAASSGAVDPWAVDWLVARGTALGKRAPDTAIRLLRAVVDGTALDAEHRERLAALLARLMYWLGRQPEAEARYVLARTRDHERAAEMRWILAHAAFRDGRVDEAVDALRAAVDDAGTPPVWRARLESLLAVVQRDGLNDVAAAEETALSALRRSEAVGDDLAIAHALQGLWQVGSVRRDHVEALARVDRALAVTGGRSDFVELRLGLLENKVFTLQNLDRLAEADDVLGTARELARGVTAPGVRVAAAVQDYWRGRWDQALAEGDDVPASGPGTSYGLRERGVALLVHGVEALVAARRDRPD</sequence>
<dbReference type="InterPro" id="IPR041664">
    <property type="entry name" value="AAA_16"/>
</dbReference>
<dbReference type="PANTHER" id="PTHR16305">
    <property type="entry name" value="TESTICULAR SOLUBLE ADENYLYL CYCLASE"/>
    <property type="match status" value="1"/>
</dbReference>
<dbReference type="SUPFAM" id="SSF52540">
    <property type="entry name" value="P-loop containing nucleoside triphosphate hydrolases"/>
    <property type="match status" value="1"/>
</dbReference>
<dbReference type="EMBL" id="JBHTLK010000451">
    <property type="protein sequence ID" value="MFD1152623.1"/>
    <property type="molecule type" value="Genomic_DNA"/>
</dbReference>
<proteinExistence type="predicted"/>
<gene>
    <name evidence="4" type="ORF">ACFQ3T_36265</name>
</gene>
<evidence type="ECO:0000256" key="2">
    <source>
        <dbReference type="ARBA" id="ARBA00022840"/>
    </source>
</evidence>
<feature type="non-terminal residue" evidence="4">
    <location>
        <position position="679"/>
    </location>
</feature>
<evidence type="ECO:0000313" key="4">
    <source>
        <dbReference type="EMBL" id="MFD1152623.1"/>
    </source>
</evidence>
<keyword evidence="2 4" id="KW-0067">ATP-binding</keyword>
<organism evidence="4 5">
    <name type="scientific">Saccharothrix hoggarensis</name>
    <dbReference type="NCBI Taxonomy" id="913853"/>
    <lineage>
        <taxon>Bacteria</taxon>
        <taxon>Bacillati</taxon>
        <taxon>Actinomycetota</taxon>
        <taxon>Actinomycetes</taxon>
        <taxon>Pseudonocardiales</taxon>
        <taxon>Pseudonocardiaceae</taxon>
        <taxon>Saccharothrix</taxon>
    </lineage>
</organism>
<dbReference type="Pfam" id="PF13191">
    <property type="entry name" value="AAA_16"/>
    <property type="match status" value="1"/>
</dbReference>
<comment type="caution">
    <text evidence="4">The sequence shown here is derived from an EMBL/GenBank/DDBJ whole genome shotgun (WGS) entry which is preliminary data.</text>
</comment>
<dbReference type="Gene3D" id="1.25.40.10">
    <property type="entry name" value="Tetratricopeptide repeat domain"/>
    <property type="match status" value="1"/>
</dbReference>
<feature type="domain" description="Orc1-like AAA ATPase" evidence="3">
    <location>
        <begin position="12"/>
        <end position="167"/>
    </location>
</feature>
<feature type="non-terminal residue" evidence="4">
    <location>
        <position position="1"/>
    </location>
</feature>
<reference evidence="5" key="1">
    <citation type="journal article" date="2019" name="Int. J. Syst. Evol. Microbiol.">
        <title>The Global Catalogue of Microorganisms (GCM) 10K type strain sequencing project: providing services to taxonomists for standard genome sequencing and annotation.</title>
        <authorList>
            <consortium name="The Broad Institute Genomics Platform"/>
            <consortium name="The Broad Institute Genome Sequencing Center for Infectious Disease"/>
            <person name="Wu L."/>
            <person name="Ma J."/>
        </authorList>
    </citation>
    <scope>NUCLEOTIDE SEQUENCE [LARGE SCALE GENOMIC DNA]</scope>
    <source>
        <strain evidence="5">CCUG 60214</strain>
    </source>
</reference>